<keyword evidence="2" id="KW-1185">Reference proteome</keyword>
<evidence type="ECO:0000313" key="1">
    <source>
        <dbReference type="EMBL" id="VUG19773.1"/>
    </source>
</evidence>
<gene>
    <name evidence="1" type="ORF">DEBR0S5_11628G</name>
</gene>
<accession>A0A7D9D0P7</accession>
<proteinExistence type="predicted"/>
<name>A0A7D9D0P7_DEKBR</name>
<dbReference type="EMBL" id="CABFWN010000005">
    <property type="protein sequence ID" value="VUG19773.1"/>
    <property type="molecule type" value="Genomic_DNA"/>
</dbReference>
<sequence length="634" mass="74416">MKAIYNTINRILSETETPTTYRLFISLSGGITNHRGYLHGHFKYQHAHVRLLSTSINRLASSVSYSENAKENKLPLDLQVKFQRLEKSINRILDNTDLNIRVSSTEYKKLKQKTRVKGLVFPAFNKTDQPVGPIAEDKLFDIVSSYYLTHTTFHRLRYNAYPLIPRLKNSPRYHEFERFDEPVSDTEEYKNHLDSYILRVTSFIYDGSRESEDQVFQYLLDVLDKNSEVITQKGCNILLEYCTSRFKFDEVKAVCFIMKHRGFTFPMKTVNMLFYQCLKYSTKYSTNRFMYFWNLLLPYIQPDYFTLNVVASGFKSKDSFYRALRWIDKHNIPFLSYSAIERFIPGFYHISYNRLSRINLKEEDRSILANLILAKRINWSMSKVNSFSEYNAYARRTNLEPTERTFHIIFDSIINDFSNFTFGIAFWNYFIKRNEATNAAKNINERDVYGSLLKALINIGGTVPPSESSNWGVTVRYAYMKTVDPETGMSDVEDSLIKKLEFIALKRKIFNFNIKDAPTLQNVQTIEVQLQNLDWSGEPIWTFADNSLLFQRACYFFGYPYGIIDRRVATIMEKESRIVALSDATQLVQSIPSEKDRFLIQEAIDDHKLDMSMFDTWLQNYFRSKEQNADSLEK</sequence>
<dbReference type="Proteomes" id="UP000478008">
    <property type="component" value="Unassembled WGS sequence"/>
</dbReference>
<evidence type="ECO:0000313" key="2">
    <source>
        <dbReference type="Proteomes" id="UP000478008"/>
    </source>
</evidence>
<reference evidence="1 2" key="1">
    <citation type="submission" date="2019-07" db="EMBL/GenBank/DDBJ databases">
        <authorList>
            <person name="Friedrich A."/>
            <person name="Schacherer J."/>
        </authorList>
    </citation>
    <scope>NUCLEOTIDE SEQUENCE [LARGE SCALE GENOMIC DNA]</scope>
</reference>
<dbReference type="AlphaFoldDB" id="A0A7D9D0P7"/>
<protein>
    <submittedName>
        <fullName evidence="1">DEBR0S5_11628g1_1</fullName>
    </submittedName>
</protein>
<organism evidence="1 2">
    <name type="scientific">Dekkera bruxellensis</name>
    <name type="common">Brettanomyces custersii</name>
    <dbReference type="NCBI Taxonomy" id="5007"/>
    <lineage>
        <taxon>Eukaryota</taxon>
        <taxon>Fungi</taxon>
        <taxon>Dikarya</taxon>
        <taxon>Ascomycota</taxon>
        <taxon>Saccharomycotina</taxon>
        <taxon>Pichiomycetes</taxon>
        <taxon>Pichiales</taxon>
        <taxon>Pichiaceae</taxon>
        <taxon>Brettanomyces</taxon>
    </lineage>
</organism>